<dbReference type="Proteomes" id="UP001209570">
    <property type="component" value="Unassembled WGS sequence"/>
</dbReference>
<evidence type="ECO:0000313" key="7">
    <source>
        <dbReference type="Proteomes" id="UP001209570"/>
    </source>
</evidence>
<dbReference type="GO" id="GO:0003729">
    <property type="term" value="F:mRNA binding"/>
    <property type="evidence" value="ECO:0007669"/>
    <property type="project" value="TreeGrafter"/>
</dbReference>
<evidence type="ECO:0000313" key="6">
    <source>
        <dbReference type="EMBL" id="KAJ0409616.1"/>
    </source>
</evidence>
<keyword evidence="7" id="KW-1185">Reference proteome</keyword>
<proteinExistence type="inferred from homology"/>
<evidence type="ECO:0000256" key="5">
    <source>
        <dbReference type="SAM" id="MobiDB-lite"/>
    </source>
</evidence>
<evidence type="ECO:0000256" key="4">
    <source>
        <dbReference type="SAM" id="Coils"/>
    </source>
</evidence>
<dbReference type="Pfam" id="PF09766">
    <property type="entry name" value="FmiP_Thoc5"/>
    <property type="match status" value="1"/>
</dbReference>
<dbReference type="InterPro" id="IPR019163">
    <property type="entry name" value="THO_Thoc5"/>
</dbReference>
<evidence type="ECO:0008006" key="8">
    <source>
        <dbReference type="Google" id="ProtNLM"/>
    </source>
</evidence>
<feature type="compositionally biased region" description="Basic and acidic residues" evidence="5">
    <location>
        <begin position="355"/>
        <end position="369"/>
    </location>
</feature>
<comment type="subcellular location">
    <subcellularLocation>
        <location evidence="1">Nucleus</location>
    </subcellularLocation>
</comment>
<accession>A0AAD5QAR4</accession>
<sequence>MTESRVAPLRELKQASESLRKILTELEAQHRRGKIDQAQLKAERWRVLVLLRAVKAGLRDTFLAADAWKTRVQEQKDVVDAHQLRLQNLLYEKDHLLREIRRCRGFHTKEMDKIEFEGGAIPIDVSPDVHRQHLDQLTKELETRKRMMADVKELRAKIEVVEATTQRKQAFLDGLRGELDRIDASTRGLQHYMRRPVSATLKLQQDASLQLPTPLYTLFCELESYQNASGCAAHMALAIVDARGLRTATHGSLVLRVTKRSFPNALMNGGRLARGSPADEAEADDASGPSRKRQKGPSRSPSVAPQDESDKRLRAPSRSPSTGRSRASDSVEANDAVGEKPSETALTTNGAVAKSDTREEIGEVKPQTEDDHDAMDLDGDAAHDQQEDRDLWRCSEKALQLQLSLAVDDDATGSATTEFTLLFQHFPHAKLVTVELVTPANLPKQTLMNLFPGDDGRQLPDGSTVYRFKDTDGKEVSFPVDKVACHPFHWAQWICGLYTTQRGLDESRGHHAETSVRNTMEQLIKRLTTTVQLQRHLLTLTKAPSGTAIPVHASLANIFGSQGKTKVTAWKELTTPSSSVINAFGEDDRTFSRHGCRYFSASLTSGHDTVEAMIEVAPEYPIRAPRFRLRHKANATGDAKSAIVDNHLKEIEIEVNTFYDELTTPACSAYLLAHQLKKVMHCLDVVREGGAGQLPRCFGRERRGKDRRPALVVDSVTREARHR</sequence>
<comment type="caution">
    <text evidence="6">The sequence shown here is derived from an EMBL/GenBank/DDBJ whole genome shotgun (WGS) entry which is preliminary data.</text>
</comment>
<keyword evidence="4" id="KW-0175">Coiled coil</keyword>
<dbReference type="PANTHER" id="PTHR13375:SF3">
    <property type="entry name" value="THO COMPLEX SUBUNIT 5 HOMOLOG"/>
    <property type="match status" value="1"/>
</dbReference>
<dbReference type="PANTHER" id="PTHR13375">
    <property type="entry name" value="FMS INTERACTING PROTEIN"/>
    <property type="match status" value="1"/>
</dbReference>
<dbReference type="GO" id="GO:0006406">
    <property type="term" value="P:mRNA export from nucleus"/>
    <property type="evidence" value="ECO:0007669"/>
    <property type="project" value="TreeGrafter"/>
</dbReference>
<evidence type="ECO:0000256" key="2">
    <source>
        <dbReference type="ARBA" id="ARBA00008044"/>
    </source>
</evidence>
<protein>
    <recommendedName>
        <fullName evidence="8">THO complex subunit 5</fullName>
    </recommendedName>
</protein>
<organism evidence="6 7">
    <name type="scientific">Pythium insidiosum</name>
    <name type="common">Pythiosis disease agent</name>
    <dbReference type="NCBI Taxonomy" id="114742"/>
    <lineage>
        <taxon>Eukaryota</taxon>
        <taxon>Sar</taxon>
        <taxon>Stramenopiles</taxon>
        <taxon>Oomycota</taxon>
        <taxon>Peronosporomycetes</taxon>
        <taxon>Pythiales</taxon>
        <taxon>Pythiaceae</taxon>
        <taxon>Pythium</taxon>
    </lineage>
</organism>
<reference evidence="6" key="1">
    <citation type="submission" date="2021-12" db="EMBL/GenBank/DDBJ databases">
        <title>Prjna785345.</title>
        <authorList>
            <person name="Rujirawat T."/>
            <person name="Krajaejun T."/>
        </authorList>
    </citation>
    <scope>NUCLEOTIDE SEQUENCE</scope>
    <source>
        <strain evidence="6">Pi057C3</strain>
    </source>
</reference>
<name>A0AAD5QAR4_PYTIN</name>
<dbReference type="AlphaFoldDB" id="A0AAD5QAR4"/>
<evidence type="ECO:0000256" key="1">
    <source>
        <dbReference type="ARBA" id="ARBA00004123"/>
    </source>
</evidence>
<dbReference type="EMBL" id="JAKCXM010000003">
    <property type="protein sequence ID" value="KAJ0409616.1"/>
    <property type="molecule type" value="Genomic_DNA"/>
</dbReference>
<feature type="coiled-coil region" evidence="4">
    <location>
        <begin position="134"/>
        <end position="164"/>
    </location>
</feature>
<feature type="region of interest" description="Disordered" evidence="5">
    <location>
        <begin position="265"/>
        <end position="379"/>
    </location>
</feature>
<dbReference type="GO" id="GO:0000445">
    <property type="term" value="C:THO complex part of transcription export complex"/>
    <property type="evidence" value="ECO:0007669"/>
    <property type="project" value="TreeGrafter"/>
</dbReference>
<comment type="similarity">
    <text evidence="2">Belongs to the THOC5 family.</text>
</comment>
<evidence type="ECO:0000256" key="3">
    <source>
        <dbReference type="ARBA" id="ARBA00023242"/>
    </source>
</evidence>
<gene>
    <name evidence="6" type="ORF">P43SY_008488</name>
</gene>
<feature type="compositionally biased region" description="Acidic residues" evidence="5">
    <location>
        <begin position="370"/>
        <end position="379"/>
    </location>
</feature>
<keyword evidence="3" id="KW-0539">Nucleus</keyword>